<feature type="transmembrane region" description="Helical" evidence="1">
    <location>
        <begin position="153"/>
        <end position="175"/>
    </location>
</feature>
<keyword evidence="1" id="KW-0472">Membrane</keyword>
<evidence type="ECO:0000313" key="2">
    <source>
        <dbReference type="EMBL" id="OEL10697.1"/>
    </source>
</evidence>
<organism evidence="2 3">
    <name type="scientific">Cloacibacterium normanense</name>
    <dbReference type="NCBI Taxonomy" id="237258"/>
    <lineage>
        <taxon>Bacteria</taxon>
        <taxon>Pseudomonadati</taxon>
        <taxon>Bacteroidota</taxon>
        <taxon>Flavobacteriia</taxon>
        <taxon>Flavobacteriales</taxon>
        <taxon>Weeksellaceae</taxon>
    </lineage>
</organism>
<feature type="transmembrane region" description="Helical" evidence="1">
    <location>
        <begin position="195"/>
        <end position="218"/>
    </location>
</feature>
<dbReference type="KEGG" id="cnr:EB819_01095"/>
<dbReference type="AlphaFoldDB" id="A0A1E5UD21"/>
<sequence>MLSETQLSEIRNYLLSKKLPIDILIEVNDHFVSQTSDLQREENLSFEEAFEKTKLSWDKELKPYWRGNLNLEDISDFMVKTNKEIDKTNLFFALKFSTIPTLLIFIIAFNFKAETFGYLTLSIVFGLTFYTLIKYFSHYQDFKLAKKFKKYVLTLHQHSVFIFLIIFSPLLNIYTRLIDNPEKYQKIITFQSDKPIFIEIVFVFMSFYLIIFGIFYSLSAQKNYLNQIEKVKPFLKYL</sequence>
<evidence type="ECO:0000313" key="3">
    <source>
        <dbReference type="Proteomes" id="UP000095601"/>
    </source>
</evidence>
<feature type="transmembrane region" description="Helical" evidence="1">
    <location>
        <begin position="90"/>
        <end position="109"/>
    </location>
</feature>
<keyword evidence="1" id="KW-0812">Transmembrane</keyword>
<accession>A0A1E5UD21</accession>
<dbReference type="Proteomes" id="UP000095601">
    <property type="component" value="Unassembled WGS sequence"/>
</dbReference>
<dbReference type="RefSeq" id="WP_069799546.1">
    <property type="nucleotide sequence ID" value="NZ_CP034157.1"/>
</dbReference>
<dbReference type="OrthoDB" id="1247773at2"/>
<keyword evidence="3" id="KW-1185">Reference proteome</keyword>
<gene>
    <name evidence="2" type="ORF">BHF72_0242</name>
</gene>
<protein>
    <submittedName>
        <fullName evidence="2">Uncharacterized protein</fullName>
    </submittedName>
</protein>
<name>A0A1E5UD21_9FLAO</name>
<dbReference type="STRING" id="237258.SAMN04489756_11255"/>
<proteinExistence type="predicted"/>
<evidence type="ECO:0000256" key="1">
    <source>
        <dbReference type="SAM" id="Phobius"/>
    </source>
</evidence>
<dbReference type="EMBL" id="MKGI01000075">
    <property type="protein sequence ID" value="OEL10697.1"/>
    <property type="molecule type" value="Genomic_DNA"/>
</dbReference>
<reference evidence="2 3" key="1">
    <citation type="submission" date="2016-09" db="EMBL/GenBank/DDBJ databases">
        <authorList>
            <person name="Capua I."/>
            <person name="De Benedictis P."/>
            <person name="Joannis T."/>
            <person name="Lombin L.H."/>
            <person name="Cattoli G."/>
        </authorList>
    </citation>
    <scope>NUCLEOTIDE SEQUENCE [LARGE SCALE GENOMIC DNA]</scope>
    <source>
        <strain evidence="2 3">NRS-1</strain>
    </source>
</reference>
<feature type="transmembrane region" description="Helical" evidence="1">
    <location>
        <begin position="115"/>
        <end position="133"/>
    </location>
</feature>
<keyword evidence="1" id="KW-1133">Transmembrane helix</keyword>
<comment type="caution">
    <text evidence="2">The sequence shown here is derived from an EMBL/GenBank/DDBJ whole genome shotgun (WGS) entry which is preliminary data.</text>
</comment>